<evidence type="ECO:0000256" key="1">
    <source>
        <dbReference type="SAM" id="SignalP"/>
    </source>
</evidence>
<proteinExistence type="predicted"/>
<dbReference type="Pfam" id="PF18962">
    <property type="entry name" value="Por_Secre_tail"/>
    <property type="match status" value="1"/>
</dbReference>
<evidence type="ECO:0000313" key="3">
    <source>
        <dbReference type="EMBL" id="UOQ53987.1"/>
    </source>
</evidence>
<dbReference type="Proteomes" id="UP000831785">
    <property type="component" value="Chromosome"/>
</dbReference>
<feature type="chain" id="PRO_5045228280" evidence="1">
    <location>
        <begin position="24"/>
        <end position="216"/>
    </location>
</feature>
<reference evidence="3 4" key="1">
    <citation type="submission" date="2022-04" db="EMBL/GenBank/DDBJ databases">
        <title>Hymenobacter sp. isolated from the air.</title>
        <authorList>
            <person name="Won M."/>
            <person name="Lee C.-M."/>
            <person name="Woen H.-Y."/>
            <person name="Kwon S.-W."/>
        </authorList>
    </citation>
    <scope>NUCLEOTIDE SEQUENCE [LARGE SCALE GENOMIC DNA]</scope>
    <source>
        <strain evidence="4">5116 S-27</strain>
    </source>
</reference>
<gene>
    <name evidence="3" type="ORF">MUN80_04305</name>
</gene>
<organism evidence="3 4">
    <name type="scientific">Hymenobacter cellulosivorans</name>
    <dbReference type="NCBI Taxonomy" id="2932249"/>
    <lineage>
        <taxon>Bacteria</taxon>
        <taxon>Pseudomonadati</taxon>
        <taxon>Bacteroidota</taxon>
        <taxon>Cytophagia</taxon>
        <taxon>Cytophagales</taxon>
        <taxon>Hymenobacteraceae</taxon>
        <taxon>Hymenobacter</taxon>
    </lineage>
</organism>
<dbReference type="CDD" id="cd12956">
    <property type="entry name" value="CBM_SusE-F_like"/>
    <property type="match status" value="1"/>
</dbReference>
<evidence type="ECO:0000259" key="2">
    <source>
        <dbReference type="Pfam" id="PF18962"/>
    </source>
</evidence>
<dbReference type="EMBL" id="CP095049">
    <property type="protein sequence ID" value="UOQ53987.1"/>
    <property type="molecule type" value="Genomic_DNA"/>
</dbReference>
<dbReference type="RefSeq" id="WP_244720083.1">
    <property type="nucleotide sequence ID" value="NZ_CP095049.1"/>
</dbReference>
<keyword evidence="4" id="KW-1185">Reference proteome</keyword>
<name>A0ABY4FDC8_9BACT</name>
<accession>A0ABY4FDC8</accession>
<keyword evidence="1" id="KW-0732">Signal</keyword>
<feature type="domain" description="Secretion system C-terminal sorting" evidence="2">
    <location>
        <begin position="140"/>
        <end position="215"/>
    </location>
</feature>
<evidence type="ECO:0000313" key="4">
    <source>
        <dbReference type="Proteomes" id="UP000831785"/>
    </source>
</evidence>
<dbReference type="NCBIfam" id="TIGR04183">
    <property type="entry name" value="Por_Secre_tail"/>
    <property type="match status" value="1"/>
</dbReference>
<dbReference type="InterPro" id="IPR026444">
    <property type="entry name" value="Secre_tail"/>
</dbReference>
<dbReference type="Gene3D" id="2.60.40.3620">
    <property type="match status" value="1"/>
</dbReference>
<feature type="signal peptide" evidence="1">
    <location>
        <begin position="1"/>
        <end position="23"/>
    </location>
</feature>
<sequence length="216" mass="22718">MQNFTRTLTFLVALLFSTTLAMAQTTYATVGIIGSATAKGWNESTPMTAGTGTNAHQWTITLPLTKDEVKFRANNAWDVNWGAATFPAGVGVSGGPNIPIAEAGTYTVTFNDITGAYQFTRATTSSTTASRSALSLALAPNPTRETVRVAYDLSSASSAGITVLNLLGQPVRQLTAVRQGAGQQEQFVSLQNLAAGLYLVRVQAGAQVQTARLVVE</sequence>
<protein>
    <submittedName>
        <fullName evidence="3">T9SS type A sorting domain-containing protein</fullName>
    </submittedName>
</protein>